<evidence type="ECO:0000313" key="2">
    <source>
        <dbReference type="EMBL" id="KAJ1171813.1"/>
    </source>
</evidence>
<feature type="transmembrane region" description="Helical" evidence="1">
    <location>
        <begin position="118"/>
        <end position="151"/>
    </location>
</feature>
<sequence>MWIPKNGVSRDFYDPEDLQMFLEGLQNQTQSMDTVTLLQTQDQGQVLQAEAMHTQIADRDKSYSPLKPTVTPTLGQGNAVFQGRLATGGCGVPREVAEALLLRRRRDEYLPLYYRRRFVLQLACILTGPTTTLLSCLALIWFVQVCSVIYLNDLFDRIR</sequence>
<keyword evidence="1" id="KW-0472">Membrane</keyword>
<gene>
    <name evidence="2" type="ORF">NDU88_003671</name>
</gene>
<dbReference type="Proteomes" id="UP001066276">
    <property type="component" value="Chromosome 4_1"/>
</dbReference>
<evidence type="ECO:0000256" key="1">
    <source>
        <dbReference type="SAM" id="Phobius"/>
    </source>
</evidence>
<name>A0AAV7T5R4_PLEWA</name>
<accession>A0AAV7T5R4</accession>
<keyword evidence="1" id="KW-0812">Transmembrane</keyword>
<organism evidence="2 3">
    <name type="scientific">Pleurodeles waltl</name>
    <name type="common">Iberian ribbed newt</name>
    <dbReference type="NCBI Taxonomy" id="8319"/>
    <lineage>
        <taxon>Eukaryota</taxon>
        <taxon>Metazoa</taxon>
        <taxon>Chordata</taxon>
        <taxon>Craniata</taxon>
        <taxon>Vertebrata</taxon>
        <taxon>Euteleostomi</taxon>
        <taxon>Amphibia</taxon>
        <taxon>Batrachia</taxon>
        <taxon>Caudata</taxon>
        <taxon>Salamandroidea</taxon>
        <taxon>Salamandridae</taxon>
        <taxon>Pleurodelinae</taxon>
        <taxon>Pleurodeles</taxon>
    </lineage>
</organism>
<reference evidence="2" key="1">
    <citation type="journal article" date="2022" name="bioRxiv">
        <title>Sequencing and chromosome-scale assembly of the giantPleurodeles waltlgenome.</title>
        <authorList>
            <person name="Brown T."/>
            <person name="Elewa A."/>
            <person name="Iarovenko S."/>
            <person name="Subramanian E."/>
            <person name="Araus A.J."/>
            <person name="Petzold A."/>
            <person name="Susuki M."/>
            <person name="Suzuki K.-i.T."/>
            <person name="Hayashi T."/>
            <person name="Toyoda A."/>
            <person name="Oliveira C."/>
            <person name="Osipova E."/>
            <person name="Leigh N.D."/>
            <person name="Simon A."/>
            <person name="Yun M.H."/>
        </authorList>
    </citation>
    <scope>NUCLEOTIDE SEQUENCE</scope>
    <source>
        <strain evidence="2">20211129_DDA</strain>
        <tissue evidence="2">Liver</tissue>
    </source>
</reference>
<dbReference type="AlphaFoldDB" id="A0AAV7T5R4"/>
<comment type="caution">
    <text evidence="2">The sequence shown here is derived from an EMBL/GenBank/DDBJ whole genome shotgun (WGS) entry which is preliminary data.</text>
</comment>
<keyword evidence="1" id="KW-1133">Transmembrane helix</keyword>
<proteinExistence type="predicted"/>
<dbReference type="EMBL" id="JANPWB010000007">
    <property type="protein sequence ID" value="KAJ1171813.1"/>
    <property type="molecule type" value="Genomic_DNA"/>
</dbReference>
<keyword evidence="3" id="KW-1185">Reference proteome</keyword>
<protein>
    <submittedName>
        <fullName evidence="2">Uncharacterized protein</fullName>
    </submittedName>
</protein>
<evidence type="ECO:0000313" key="3">
    <source>
        <dbReference type="Proteomes" id="UP001066276"/>
    </source>
</evidence>